<dbReference type="EMBL" id="WJNG01000017">
    <property type="protein sequence ID" value="MRH44615.1"/>
    <property type="molecule type" value="Genomic_DNA"/>
</dbReference>
<keyword evidence="3" id="KW-1185">Reference proteome</keyword>
<reference evidence="2" key="1">
    <citation type="submission" date="2019-11" db="EMBL/GenBank/DDBJ databases">
        <authorList>
            <person name="Li J."/>
        </authorList>
    </citation>
    <scope>NUCLEOTIDE SEQUENCE</scope>
    <source>
        <strain evidence="2">B6B</strain>
    </source>
</reference>
<dbReference type="Proteomes" id="UP000799092">
    <property type="component" value="Unassembled WGS sequence"/>
</dbReference>
<keyword evidence="1" id="KW-0732">Signal</keyword>
<name>A0A6A8DG08_9BACI</name>
<organism evidence="2 3">
    <name type="scientific">Aquibacillus halophilus</name>
    <dbReference type="NCBI Taxonomy" id="930132"/>
    <lineage>
        <taxon>Bacteria</taxon>
        <taxon>Bacillati</taxon>
        <taxon>Bacillota</taxon>
        <taxon>Bacilli</taxon>
        <taxon>Bacillales</taxon>
        <taxon>Bacillaceae</taxon>
        <taxon>Aquibacillus</taxon>
    </lineage>
</organism>
<evidence type="ECO:0000313" key="3">
    <source>
        <dbReference type="Proteomes" id="UP000799092"/>
    </source>
</evidence>
<feature type="chain" id="PRO_5025329523" evidence="1">
    <location>
        <begin position="23"/>
        <end position="55"/>
    </location>
</feature>
<feature type="signal peptide" evidence="1">
    <location>
        <begin position="1"/>
        <end position="22"/>
    </location>
</feature>
<dbReference type="PROSITE" id="PS51257">
    <property type="entry name" value="PROKAR_LIPOPROTEIN"/>
    <property type="match status" value="1"/>
</dbReference>
<evidence type="ECO:0000313" key="2">
    <source>
        <dbReference type="EMBL" id="MRH44615.1"/>
    </source>
</evidence>
<protein>
    <submittedName>
        <fullName evidence="2">Uncharacterized protein</fullName>
    </submittedName>
</protein>
<accession>A0A6A8DG08</accession>
<dbReference type="AlphaFoldDB" id="A0A6A8DG08"/>
<proteinExistence type="predicted"/>
<evidence type="ECO:0000256" key="1">
    <source>
        <dbReference type="SAM" id="SignalP"/>
    </source>
</evidence>
<comment type="caution">
    <text evidence="2">The sequence shown here is derived from an EMBL/GenBank/DDBJ whole genome shotgun (WGS) entry which is preliminary data.</text>
</comment>
<sequence length="55" mass="6187">MNYKSILLILITAVILAGCSSANTSEPMTLLNQDKEKVTFPQEKPTLFFFITTYT</sequence>
<gene>
    <name evidence="2" type="ORF">GH741_18370</name>
</gene>